<dbReference type="InterPro" id="IPR009075">
    <property type="entry name" value="AcylCo_DH/oxidase_C"/>
</dbReference>
<dbReference type="InterPro" id="IPR036250">
    <property type="entry name" value="AcylCo_DH-like_C"/>
</dbReference>
<proteinExistence type="inferred from homology"/>
<evidence type="ECO:0000313" key="9">
    <source>
        <dbReference type="EMBL" id="CAI49558.1"/>
    </source>
</evidence>
<dbReference type="GeneID" id="3702482"/>
<dbReference type="Gene3D" id="1.20.120.470">
    <property type="entry name" value="Acyl-CoA dehydrogenase, C-terminal domain"/>
    <property type="match status" value="1"/>
</dbReference>
<dbReference type="InterPro" id="IPR006089">
    <property type="entry name" value="Acyl-CoA_DH_CS"/>
</dbReference>
<dbReference type="Gene3D" id="1.20.140.10">
    <property type="entry name" value="Butyryl-CoA Dehydrogenase, subunit A, domain 3"/>
    <property type="match status" value="1"/>
</dbReference>
<dbReference type="EC" id="1.3.8.-" evidence="9"/>
<evidence type="ECO:0000256" key="1">
    <source>
        <dbReference type="ARBA" id="ARBA00001974"/>
    </source>
</evidence>
<sequence length="603" mass="66920">MATDPIDYGALDEGRGCNYWELDPTLQFEAERIYPDDDFEWAEEVLSEFGDVLGHRMADTADRIDKEGHELCSFDKFGERRNEVEYHPLIEEQERITYEEFGVTHDAFHAPPGRDEPVGLSHTLMMQTLLSYVDAGFCCPVSMTTGAAIVLDKFDDGELSSYFEGLTARDLDTHIEGAMFLTEEQGGSDVGANETRAEPVEADDSVAAADIDRDRIYRLHGEKWFCSNIDAEGALALARTPGAPEGVDGLSLFLVPRTKPDGEVNEAHFRRLKDKLGTISVPTGEIQFEGAEAYLVGEEGRGFKYMSEMMNFERLTNATGALGVMGRGLLEAKVRAAQREAFGDAIDEYPLLRRDLVDMSVDYEAAAAFSFEAARTLDERERQGDDSDAYQLMRLFIPVAKYKTARMSVDMSSYAMEILGGNGYVREHTTERLLRDAQVLPIWEGPSNILALDVLRAFNREDAHEALVPYLQAKLDAVEHPALEPLAGTVEERFVELQNALASLATEDGDYAQYHAKRLADLVFDVVSGALLLEEAQEQIDADGNGRKALVATRFIETRFEDDEAYGVTSGERFAMDDETFAAIAKYASVEPETLVDAPTADD</sequence>
<dbReference type="PANTHER" id="PTHR42707">
    <property type="entry name" value="ACYL-COA DEHYDROGENASE"/>
    <property type="match status" value="1"/>
</dbReference>
<dbReference type="RefSeq" id="WP_011323182.1">
    <property type="nucleotide sequence ID" value="NC_007426.1"/>
</dbReference>
<name>A0A1U7EWS7_NATPD</name>
<dbReference type="InterPro" id="IPR009100">
    <property type="entry name" value="AcylCoA_DH/oxidase_NM_dom_sf"/>
</dbReference>
<dbReference type="EnsemblBacteria" id="CAI49558">
    <property type="protein sequence ID" value="CAI49558"/>
    <property type="gene ID" value="NP_2934A"/>
</dbReference>
<dbReference type="InterPro" id="IPR041504">
    <property type="entry name" value="AidB_N"/>
</dbReference>
<feature type="domain" description="Adaptive response protein AidB N-terminal" evidence="8">
    <location>
        <begin position="16"/>
        <end position="172"/>
    </location>
</feature>
<protein>
    <submittedName>
        <fullName evidence="9">Acyl-CoA dehydrogenase</fullName>
        <ecNumber evidence="9">1.3.8.-</ecNumber>
    </submittedName>
</protein>
<dbReference type="Gene3D" id="2.40.110.20">
    <property type="match status" value="1"/>
</dbReference>
<keyword evidence="4 5" id="KW-0274">FAD</keyword>
<keyword evidence="10" id="KW-1185">Reference proteome</keyword>
<evidence type="ECO:0000256" key="2">
    <source>
        <dbReference type="ARBA" id="ARBA00009347"/>
    </source>
</evidence>
<dbReference type="SUPFAM" id="SSF47203">
    <property type="entry name" value="Acyl-CoA dehydrogenase C-terminal domain-like"/>
    <property type="match status" value="1"/>
</dbReference>
<dbReference type="Pfam" id="PF00441">
    <property type="entry name" value="Acyl-CoA_dh_1"/>
    <property type="match status" value="1"/>
</dbReference>
<comment type="similarity">
    <text evidence="2 5">Belongs to the acyl-CoA dehydrogenase family.</text>
</comment>
<dbReference type="HOGENOM" id="CLU_016513_2_1_2"/>
<dbReference type="Pfam" id="PF02770">
    <property type="entry name" value="Acyl-CoA_dh_M"/>
    <property type="match status" value="1"/>
</dbReference>
<dbReference type="KEGG" id="nph:NP_2934A"/>
<organism evidence="9 10">
    <name type="scientific">Natronomonas pharaonis (strain ATCC 35678 / DSM 2160 / CIP 103997 / JCM 8858 / NBRC 14720 / NCIMB 2260 / Gabara)</name>
    <name type="common">Halobacterium pharaonis</name>
    <dbReference type="NCBI Taxonomy" id="348780"/>
    <lineage>
        <taxon>Archaea</taxon>
        <taxon>Methanobacteriati</taxon>
        <taxon>Methanobacteriota</taxon>
        <taxon>Stenosarchaea group</taxon>
        <taxon>Halobacteria</taxon>
        <taxon>Halobacteriales</taxon>
        <taxon>Natronomonadaceae</taxon>
        <taxon>Natronomonas</taxon>
    </lineage>
</organism>
<evidence type="ECO:0000259" key="8">
    <source>
        <dbReference type="Pfam" id="PF18158"/>
    </source>
</evidence>
<dbReference type="AlphaFoldDB" id="A0A1U7EWS7"/>
<reference evidence="9 10" key="1">
    <citation type="journal article" date="2005" name="Genome Res.">
        <title>Living with two extremes: conclusions from the genome sequence of Natronomonas pharaonis.</title>
        <authorList>
            <person name="Falb M."/>
            <person name="Pfeiffer F."/>
            <person name="Palm P."/>
            <person name="Rodewald K."/>
            <person name="Hickmann V."/>
            <person name="Tittor J."/>
            <person name="Oesterhelt D."/>
        </authorList>
    </citation>
    <scope>NUCLEOTIDE SEQUENCE [LARGE SCALE GENOMIC DNA]</scope>
    <source>
        <strain evidence="10">ATCC 35678 / DSM 2160 / CIP 103997 / JCM 8858 / NBRC 14720 / NCIMB 2260 / Gabara</strain>
    </source>
</reference>
<dbReference type="InterPro" id="IPR036797">
    <property type="entry name" value="Acyl-CoA_dehydrogenase_C_sf"/>
</dbReference>
<dbReference type="InterPro" id="IPR052904">
    <property type="entry name" value="Acyl-CoA_dehydrogenase-like"/>
</dbReference>
<dbReference type="STRING" id="348780.NP_2934A"/>
<dbReference type="EMBL" id="CR936257">
    <property type="protein sequence ID" value="CAI49558.1"/>
    <property type="molecule type" value="Genomic_DNA"/>
</dbReference>
<feature type="domain" description="Acyl-CoA oxidase/dehydrogenase middle" evidence="7">
    <location>
        <begin position="178"/>
        <end position="289"/>
    </location>
</feature>
<evidence type="ECO:0000256" key="3">
    <source>
        <dbReference type="ARBA" id="ARBA00022630"/>
    </source>
</evidence>
<evidence type="ECO:0000256" key="5">
    <source>
        <dbReference type="RuleBase" id="RU362125"/>
    </source>
</evidence>
<dbReference type="eggNOG" id="arCOG04100">
    <property type="taxonomic scope" value="Archaea"/>
</dbReference>
<dbReference type="Pfam" id="PF18158">
    <property type="entry name" value="AidB_N"/>
    <property type="match status" value="1"/>
</dbReference>
<keyword evidence="3 5" id="KW-0285">Flavoprotein</keyword>
<evidence type="ECO:0000259" key="7">
    <source>
        <dbReference type="Pfam" id="PF02770"/>
    </source>
</evidence>
<dbReference type="Proteomes" id="UP000002698">
    <property type="component" value="Chromosome"/>
</dbReference>
<keyword evidence="5 9" id="KW-0560">Oxidoreductase</keyword>
<accession>A0A1U7EWS7</accession>
<evidence type="ECO:0000259" key="6">
    <source>
        <dbReference type="Pfam" id="PF00441"/>
    </source>
</evidence>
<evidence type="ECO:0000313" key="10">
    <source>
        <dbReference type="Proteomes" id="UP000002698"/>
    </source>
</evidence>
<dbReference type="PROSITE" id="PS00073">
    <property type="entry name" value="ACYL_COA_DH_2"/>
    <property type="match status" value="1"/>
</dbReference>
<dbReference type="OrthoDB" id="24853at2157"/>
<comment type="cofactor">
    <cofactor evidence="1 5">
        <name>FAD</name>
        <dbReference type="ChEBI" id="CHEBI:57692"/>
    </cofactor>
</comment>
<dbReference type="SUPFAM" id="SSF56645">
    <property type="entry name" value="Acyl-CoA dehydrogenase NM domain-like"/>
    <property type="match status" value="1"/>
</dbReference>
<evidence type="ECO:0000256" key="4">
    <source>
        <dbReference type="ARBA" id="ARBA00022827"/>
    </source>
</evidence>
<gene>
    <name evidence="9" type="primary">acd7</name>
    <name evidence="9" type="ordered locus">NP_2934A</name>
</gene>
<dbReference type="InterPro" id="IPR006091">
    <property type="entry name" value="Acyl-CoA_Oxase/DH_mid-dom"/>
</dbReference>
<dbReference type="PANTHER" id="PTHR42707:SF2">
    <property type="entry name" value="ACD11 DEHYDROGENASE"/>
    <property type="match status" value="1"/>
</dbReference>
<feature type="domain" description="Acyl-CoA dehydrogenase/oxidase C-terminal" evidence="6">
    <location>
        <begin position="300"/>
        <end position="457"/>
    </location>
</feature>
<dbReference type="GO" id="GO:0003995">
    <property type="term" value="F:acyl-CoA dehydrogenase activity"/>
    <property type="evidence" value="ECO:0007669"/>
    <property type="project" value="InterPro"/>
</dbReference>